<dbReference type="Pfam" id="PF00440">
    <property type="entry name" value="TetR_N"/>
    <property type="match status" value="1"/>
</dbReference>
<dbReference type="InterPro" id="IPR013572">
    <property type="entry name" value="Tscrpt_reg_MAATS_C"/>
</dbReference>
<feature type="compositionally biased region" description="Basic residues" evidence="6">
    <location>
        <begin position="1"/>
        <end position="17"/>
    </location>
</feature>
<dbReference type="InterPro" id="IPR036271">
    <property type="entry name" value="Tet_transcr_reg_TetR-rel_C_sf"/>
</dbReference>
<dbReference type="InterPro" id="IPR023772">
    <property type="entry name" value="DNA-bd_HTH_TetR-type_CS"/>
</dbReference>
<evidence type="ECO:0000313" key="9">
    <source>
        <dbReference type="Proteomes" id="UP000515591"/>
    </source>
</evidence>
<evidence type="ECO:0000259" key="7">
    <source>
        <dbReference type="PROSITE" id="PS50977"/>
    </source>
</evidence>
<dbReference type="Pfam" id="PF08361">
    <property type="entry name" value="TetR_C_2"/>
    <property type="match status" value="1"/>
</dbReference>
<dbReference type="SUPFAM" id="SSF46689">
    <property type="entry name" value="Homeodomain-like"/>
    <property type="match status" value="1"/>
</dbReference>
<accession>A0A6S5RRV5</accession>
<evidence type="ECO:0000313" key="8">
    <source>
        <dbReference type="EMBL" id="BBT18991.1"/>
    </source>
</evidence>
<feature type="DNA-binding region" description="H-T-H motif" evidence="5">
    <location>
        <begin position="70"/>
        <end position="89"/>
    </location>
</feature>
<feature type="domain" description="HTH tetR-type" evidence="7">
    <location>
        <begin position="47"/>
        <end position="107"/>
    </location>
</feature>
<dbReference type="PANTHER" id="PTHR30055:SF240">
    <property type="entry name" value="HTH-TYPE TRANSCRIPTIONAL REGULATOR ACRR"/>
    <property type="match status" value="1"/>
</dbReference>
<dbReference type="EMBL" id="AP022213">
    <property type="protein sequence ID" value="BBT18991.1"/>
    <property type="molecule type" value="Genomic_DNA"/>
</dbReference>
<dbReference type="GO" id="GO:0003700">
    <property type="term" value="F:DNA-binding transcription factor activity"/>
    <property type="evidence" value="ECO:0007669"/>
    <property type="project" value="TreeGrafter"/>
</dbReference>
<dbReference type="InterPro" id="IPR050109">
    <property type="entry name" value="HTH-type_TetR-like_transc_reg"/>
</dbReference>
<organism evidence="8 9">
    <name type="scientific">Metapseudomonas otitidis</name>
    <dbReference type="NCBI Taxonomy" id="319939"/>
    <lineage>
        <taxon>Bacteria</taxon>
        <taxon>Pseudomonadati</taxon>
        <taxon>Pseudomonadota</taxon>
        <taxon>Gammaproteobacteria</taxon>
        <taxon>Pseudomonadales</taxon>
        <taxon>Pseudomonadaceae</taxon>
        <taxon>Metapseudomonas</taxon>
    </lineage>
</organism>
<keyword evidence="4" id="KW-0804">Transcription</keyword>
<dbReference type="SUPFAM" id="SSF48498">
    <property type="entry name" value="Tetracyclin repressor-like, C-terminal domain"/>
    <property type="match status" value="1"/>
</dbReference>
<proteinExistence type="predicted"/>
<keyword evidence="2" id="KW-0805">Transcription regulation</keyword>
<evidence type="ECO:0000256" key="1">
    <source>
        <dbReference type="ARBA" id="ARBA00022491"/>
    </source>
</evidence>
<dbReference type="PROSITE" id="PS01081">
    <property type="entry name" value="HTH_TETR_1"/>
    <property type="match status" value="1"/>
</dbReference>
<dbReference type="Proteomes" id="UP000515591">
    <property type="component" value="Chromosome"/>
</dbReference>
<dbReference type="PROSITE" id="PS50977">
    <property type="entry name" value="HTH_TETR_2"/>
    <property type="match status" value="1"/>
</dbReference>
<protein>
    <submittedName>
        <fullName evidence="8">TetR family transcriptional regulator</fullName>
    </submittedName>
</protein>
<dbReference type="PRINTS" id="PR00455">
    <property type="entry name" value="HTHTETR"/>
</dbReference>
<reference evidence="8 9" key="1">
    <citation type="submission" date="2019-12" db="EMBL/GenBank/DDBJ databases">
        <title>complete genome sequences of Pseudomonas otitidis str. WP8-S17-CRE-03 isolated from wastewater treatment plant effluent.</title>
        <authorList>
            <person name="Sekizuka T."/>
            <person name="Itokawa K."/>
            <person name="Yatsu K."/>
            <person name="Inamine Y."/>
            <person name="Kuroda M."/>
        </authorList>
    </citation>
    <scope>NUCLEOTIDE SEQUENCE [LARGE SCALE GENOMIC DNA]</scope>
    <source>
        <strain evidence="8 9">WP8-S17-CRE-03</strain>
    </source>
</reference>
<evidence type="ECO:0000256" key="4">
    <source>
        <dbReference type="ARBA" id="ARBA00023163"/>
    </source>
</evidence>
<dbReference type="Gene3D" id="1.10.357.10">
    <property type="entry name" value="Tetracycline Repressor, domain 2"/>
    <property type="match status" value="1"/>
</dbReference>
<name>A0A6S5RRV5_9GAMM</name>
<evidence type="ECO:0000256" key="3">
    <source>
        <dbReference type="ARBA" id="ARBA00023125"/>
    </source>
</evidence>
<feature type="region of interest" description="Disordered" evidence="6">
    <location>
        <begin position="1"/>
        <end position="20"/>
    </location>
</feature>
<gene>
    <name evidence="8" type="primary">nalD</name>
    <name evidence="8" type="ORF">WP8S17C03_50400</name>
</gene>
<evidence type="ECO:0000256" key="5">
    <source>
        <dbReference type="PROSITE-ProRule" id="PRU00335"/>
    </source>
</evidence>
<sequence length="251" mass="28600">MAFRLRGRKEGKPKRRGGSNVARIRLPRRSLDTIHLTAMRRTKEEAEKTRADILAAAELLFLENGVAHTSLEQIARAAGVTRGAVYWHFQNKAHLFHEMLNQVRLPPEQMTERLCGYSGRDALLSLRNLSIEAITSLAVDAQRKRIFTILLHRCEFTEELREAEDRHNAFVNQFIDLCEALFALPGCVERLHPGLTPRLASRGLHAQILGLFTDWTRDISLFDPQQDTAPLLDAVFRGLIRDWDEVLRSAS</sequence>
<dbReference type="AlphaFoldDB" id="A0A6S5RRV5"/>
<keyword evidence="1" id="KW-0678">Repressor</keyword>
<dbReference type="GO" id="GO:0000976">
    <property type="term" value="F:transcription cis-regulatory region binding"/>
    <property type="evidence" value="ECO:0007669"/>
    <property type="project" value="TreeGrafter"/>
</dbReference>
<dbReference type="PANTHER" id="PTHR30055">
    <property type="entry name" value="HTH-TYPE TRANSCRIPTIONAL REGULATOR RUTR"/>
    <property type="match status" value="1"/>
</dbReference>
<dbReference type="InterPro" id="IPR009057">
    <property type="entry name" value="Homeodomain-like_sf"/>
</dbReference>
<evidence type="ECO:0000256" key="2">
    <source>
        <dbReference type="ARBA" id="ARBA00023015"/>
    </source>
</evidence>
<dbReference type="InterPro" id="IPR001647">
    <property type="entry name" value="HTH_TetR"/>
</dbReference>
<evidence type="ECO:0000256" key="6">
    <source>
        <dbReference type="SAM" id="MobiDB-lite"/>
    </source>
</evidence>
<keyword evidence="3 5" id="KW-0238">DNA-binding</keyword>